<dbReference type="Pfam" id="PF00520">
    <property type="entry name" value="Ion_trans"/>
    <property type="match status" value="2"/>
</dbReference>
<feature type="transmembrane region" description="Helical" evidence="14">
    <location>
        <begin position="211"/>
        <end position="233"/>
    </location>
</feature>
<keyword evidence="4 13" id="KW-0107">Calcium channel</keyword>
<evidence type="ECO:0000256" key="3">
    <source>
        <dbReference type="ARBA" id="ARBA00022568"/>
    </source>
</evidence>
<comment type="function">
    <text evidence="13">Voltage-sensitive calcium channels (VSCC) mediate the entry of calcium ions into excitable cells and are also involved in a variety of calcium-dependent processes, including muscle contraction, hormone or neurotransmitter release, gene expression, cell motility, cell division and cell death.</text>
</comment>
<name>A0A0D8XP13_DICVI</name>
<protein>
    <recommendedName>
        <fullName evidence="13">Voltage-dependent L-type calcium channel subunit alpha</fullName>
    </recommendedName>
</protein>
<dbReference type="OrthoDB" id="431720at2759"/>
<keyword evidence="9" id="KW-0406">Ion transport</keyword>
<comment type="subcellular location">
    <subcellularLocation>
        <location evidence="1 13">Membrane</location>
        <topology evidence="1 13">Multi-pass membrane protein</topology>
    </subcellularLocation>
</comment>
<dbReference type="PANTHER" id="PTHR45628">
    <property type="entry name" value="VOLTAGE-DEPENDENT CALCIUM CHANNEL TYPE A SUBUNIT ALPHA-1"/>
    <property type="match status" value="1"/>
</dbReference>
<feature type="transmembrane region" description="Helical" evidence="14">
    <location>
        <begin position="346"/>
        <end position="368"/>
    </location>
</feature>
<dbReference type="Gene3D" id="1.20.120.350">
    <property type="entry name" value="Voltage-gated potassium channels. Chain C"/>
    <property type="match status" value="1"/>
</dbReference>
<evidence type="ECO:0000256" key="13">
    <source>
        <dbReference type="RuleBase" id="RU003808"/>
    </source>
</evidence>
<feature type="domain" description="Ion transport" evidence="15">
    <location>
        <begin position="78"/>
        <end position="379"/>
    </location>
</feature>
<dbReference type="PRINTS" id="PR01630">
    <property type="entry name" value="LVDCCALPHA1"/>
</dbReference>
<keyword evidence="3 13" id="KW-0109">Calcium transport</keyword>
<keyword evidence="10 14" id="KW-0472">Membrane</keyword>
<evidence type="ECO:0000313" key="16">
    <source>
        <dbReference type="EMBL" id="KJH46255.1"/>
    </source>
</evidence>
<dbReference type="PRINTS" id="PR00167">
    <property type="entry name" value="CACHANNEL"/>
</dbReference>
<keyword evidence="8 14" id="KW-1133">Transmembrane helix</keyword>
<evidence type="ECO:0000256" key="1">
    <source>
        <dbReference type="ARBA" id="ARBA00004141"/>
    </source>
</evidence>
<comment type="similarity">
    <text evidence="13">Belongs to the calcium channel alpha-1 subunit (TC 1.A.1.11) family.</text>
</comment>
<dbReference type="SUPFAM" id="SSF81324">
    <property type="entry name" value="Voltage-gated potassium channels"/>
    <property type="match status" value="1"/>
</dbReference>
<feature type="binding site" evidence="12">
    <location>
        <position position="716"/>
    </location>
    <ligand>
        <name>Ca(2+)</name>
        <dbReference type="ChEBI" id="CHEBI:29108"/>
    </ligand>
</feature>
<sequence>MYAVGGAWLDPSMTASFSIESKTLEIDENEKVSFCPSAAVAASSGQDTAKKRPLQRKPLRQSNVVERYYSIYSVFLSRPFEYLILMMICANCIALAVYQPYPAQDSDSKNTILEQIEYLFIVVFTIECILKVVALGFICHPGAYLRNAWNILDFIIVVIGLVSTILSRMNIQGFDVKALRAFRVLRPLRLVSGVPSLQVVLNAILRAMIPLLHIALLVLFVILIYAIIGLELFCGKLHSTWLLESFSVDPATGQLAQKDPTPCGTVGSAFHCVPSDALTGMGVQWECSSNTTWPGPNNGITNFDNFGLAMLTVFQCVSLEGWTDVMYWWHNMTTQVNDAVGREWPWIYFVTLVILGSFFVLNLVLGVLSGEFSKEREKARARGLFQKFREKQQLEEDLKGYLDWITQAEDIDPVNDEQEEEPTGTDALNLNVERMGIKIVVIRALEPVDYLLLTLAEEVDEEGEERVEESRPSEWRNRMKRRKIIDNFWLYHYASKMSFRFWLCTFPDPSPDLGKRPGRRRTRVSLCHLHHDTACSLHASLELYIRKSAAYSGFEFLEVDFHLAKPKIGHLKLHRLLVFKRRDIMKMANVRENQSSMSSSVSSPGQKPNILLACHSSCVTKHIVYDMIFPTLIQRAPNVLDFAPEPCFVVIEFTSFHYVSTAAFILVHSNFRLIRNADVVVFGGKFNFNPQQPKPRANFDTFIQALLTVFQILTGEDWNTVMYNGIESFGGVGTLGVIVSIYYILTKNLDIWSWKRLINQRFHDRFCLNRINSFLKINERNYILLNVFLAIAVDNLADADSLTNAEKEEEQEVTEVLIL</sequence>
<accession>A0A0D8XP13</accession>
<keyword evidence="12" id="KW-0479">Metal-binding</keyword>
<dbReference type="GO" id="GO:0005891">
    <property type="term" value="C:voltage-gated calcium channel complex"/>
    <property type="evidence" value="ECO:0007669"/>
    <property type="project" value="InterPro"/>
</dbReference>
<evidence type="ECO:0000259" key="15">
    <source>
        <dbReference type="Pfam" id="PF00520"/>
    </source>
</evidence>
<evidence type="ECO:0000256" key="6">
    <source>
        <dbReference type="ARBA" id="ARBA00022837"/>
    </source>
</evidence>
<evidence type="ECO:0000256" key="11">
    <source>
        <dbReference type="ARBA" id="ARBA00023303"/>
    </source>
</evidence>
<dbReference type="InterPro" id="IPR027359">
    <property type="entry name" value="Volt_channel_dom_sf"/>
</dbReference>
<dbReference type="PANTHER" id="PTHR45628:SF1">
    <property type="entry name" value="VOLTAGE-DEPENDENT CALCIUM CHANNEL TYPE D SUBUNIT ALPHA-1"/>
    <property type="match status" value="1"/>
</dbReference>
<feature type="transmembrane region" description="Helical" evidence="14">
    <location>
        <begin position="80"/>
        <end position="98"/>
    </location>
</feature>
<keyword evidence="2" id="KW-0813">Transport</keyword>
<evidence type="ECO:0000256" key="5">
    <source>
        <dbReference type="ARBA" id="ARBA00022692"/>
    </source>
</evidence>
<feature type="domain" description="Ion transport" evidence="15">
    <location>
        <begin position="679"/>
        <end position="744"/>
    </location>
</feature>
<feature type="transmembrane region" description="Helical" evidence="14">
    <location>
        <begin position="118"/>
        <end position="143"/>
    </location>
</feature>
<proteinExistence type="inferred from homology"/>
<dbReference type="InterPro" id="IPR002077">
    <property type="entry name" value="VDCCAlpha1"/>
</dbReference>
<organism evidence="16 17">
    <name type="scientific">Dictyocaulus viviparus</name>
    <name type="common">Bovine lungworm</name>
    <dbReference type="NCBI Taxonomy" id="29172"/>
    <lineage>
        <taxon>Eukaryota</taxon>
        <taxon>Metazoa</taxon>
        <taxon>Ecdysozoa</taxon>
        <taxon>Nematoda</taxon>
        <taxon>Chromadorea</taxon>
        <taxon>Rhabditida</taxon>
        <taxon>Rhabditina</taxon>
        <taxon>Rhabditomorpha</taxon>
        <taxon>Strongyloidea</taxon>
        <taxon>Metastrongylidae</taxon>
        <taxon>Dictyocaulus</taxon>
    </lineage>
</organism>
<dbReference type="GO" id="GO:0008331">
    <property type="term" value="F:high voltage-gated calcium channel activity"/>
    <property type="evidence" value="ECO:0007669"/>
    <property type="project" value="TreeGrafter"/>
</dbReference>
<dbReference type="Gene3D" id="1.10.287.70">
    <property type="match status" value="2"/>
</dbReference>
<reference evidence="17" key="2">
    <citation type="journal article" date="2016" name="Sci. Rep.">
        <title>Dictyocaulus viviparus genome, variome and transcriptome elucidate lungworm biology and support future intervention.</title>
        <authorList>
            <person name="McNulty S.N."/>
            <person name="Strube C."/>
            <person name="Rosa B.A."/>
            <person name="Martin J.C."/>
            <person name="Tyagi R."/>
            <person name="Choi Y.J."/>
            <person name="Wang Q."/>
            <person name="Hallsworth Pepin K."/>
            <person name="Zhang X."/>
            <person name="Ozersky P."/>
            <person name="Wilson R.K."/>
            <person name="Sternberg P.W."/>
            <person name="Gasser R.B."/>
            <person name="Mitreva M."/>
        </authorList>
    </citation>
    <scope>NUCLEOTIDE SEQUENCE [LARGE SCALE GENOMIC DNA]</scope>
    <source>
        <strain evidence="17">HannoverDv2000</strain>
    </source>
</reference>
<dbReference type="AlphaFoldDB" id="A0A0D8XP13"/>
<dbReference type="Gene3D" id="6.10.250.2500">
    <property type="match status" value="1"/>
</dbReference>
<evidence type="ECO:0000256" key="4">
    <source>
        <dbReference type="ARBA" id="ARBA00022673"/>
    </source>
</evidence>
<dbReference type="FunFam" id="1.10.287.70:FF:000007">
    <property type="entry name" value="Voltage-dependent L-type calcium channel subunit alpha"/>
    <property type="match status" value="1"/>
</dbReference>
<evidence type="ECO:0000256" key="14">
    <source>
        <dbReference type="SAM" id="Phobius"/>
    </source>
</evidence>
<dbReference type="GO" id="GO:0046872">
    <property type="term" value="F:metal ion binding"/>
    <property type="evidence" value="ECO:0007669"/>
    <property type="project" value="UniProtKB-KW"/>
</dbReference>
<keyword evidence="7 13" id="KW-0851">Voltage-gated channel</keyword>
<gene>
    <name evidence="16" type="ORF">DICVIV_07691</name>
</gene>
<evidence type="ECO:0000256" key="8">
    <source>
        <dbReference type="ARBA" id="ARBA00022989"/>
    </source>
</evidence>
<keyword evidence="6 12" id="KW-0106">Calcium</keyword>
<evidence type="ECO:0000256" key="7">
    <source>
        <dbReference type="ARBA" id="ARBA00022882"/>
    </source>
</evidence>
<keyword evidence="11" id="KW-0407">Ion channel</keyword>
<reference evidence="16 17" key="1">
    <citation type="submission" date="2013-11" db="EMBL/GenBank/DDBJ databases">
        <title>Draft genome of the bovine lungworm Dictyocaulus viviparus.</title>
        <authorList>
            <person name="Mitreva M."/>
        </authorList>
    </citation>
    <scope>NUCLEOTIDE SEQUENCE [LARGE SCALE GENOMIC DNA]</scope>
    <source>
        <strain evidence="16 17">HannoverDv2000</strain>
    </source>
</reference>
<dbReference type="InterPro" id="IPR005821">
    <property type="entry name" value="Ion_trans_dom"/>
</dbReference>
<dbReference type="STRING" id="29172.A0A0D8XP13"/>
<dbReference type="InterPro" id="IPR005446">
    <property type="entry name" value="VDCC_L_a1su"/>
</dbReference>
<feature type="transmembrane region" description="Helical" evidence="14">
    <location>
        <begin position="149"/>
        <end position="167"/>
    </location>
</feature>
<evidence type="ECO:0000313" key="17">
    <source>
        <dbReference type="Proteomes" id="UP000053766"/>
    </source>
</evidence>
<keyword evidence="5 14" id="KW-0812">Transmembrane</keyword>
<evidence type="ECO:0000256" key="10">
    <source>
        <dbReference type="ARBA" id="ARBA00023136"/>
    </source>
</evidence>
<dbReference type="GO" id="GO:0098703">
    <property type="term" value="P:calcium ion import across plasma membrane"/>
    <property type="evidence" value="ECO:0007669"/>
    <property type="project" value="TreeGrafter"/>
</dbReference>
<evidence type="ECO:0000256" key="12">
    <source>
        <dbReference type="PIRSR" id="PIRSR602077-1"/>
    </source>
</evidence>
<evidence type="ECO:0000256" key="9">
    <source>
        <dbReference type="ARBA" id="ARBA00023065"/>
    </source>
</evidence>
<dbReference type="EMBL" id="KN716362">
    <property type="protein sequence ID" value="KJH46255.1"/>
    <property type="molecule type" value="Genomic_DNA"/>
</dbReference>
<keyword evidence="17" id="KW-1185">Reference proteome</keyword>
<feature type="binding site" evidence="12">
    <location>
        <position position="320"/>
    </location>
    <ligand>
        <name>Ca(2+)</name>
        <dbReference type="ChEBI" id="CHEBI:29108"/>
    </ligand>
</feature>
<dbReference type="Proteomes" id="UP000053766">
    <property type="component" value="Unassembled WGS sequence"/>
</dbReference>
<dbReference type="FunFam" id="1.20.120.350:FF:000010">
    <property type="entry name" value="Voltage-dependent L-type calcium channel subunit alpha"/>
    <property type="match status" value="1"/>
</dbReference>
<dbReference type="InterPro" id="IPR050599">
    <property type="entry name" value="VDCC_alpha-1_subunit"/>
</dbReference>
<evidence type="ECO:0000256" key="2">
    <source>
        <dbReference type="ARBA" id="ARBA00022448"/>
    </source>
</evidence>